<dbReference type="Gene3D" id="3.40.30.10">
    <property type="entry name" value="Glutaredoxin"/>
    <property type="match status" value="2"/>
</dbReference>
<evidence type="ECO:0000256" key="1">
    <source>
        <dbReference type="SAM" id="Phobius"/>
    </source>
</evidence>
<dbReference type="EMBL" id="GDHC01017796">
    <property type="protein sequence ID" value="JAQ00833.1"/>
    <property type="molecule type" value="Transcribed_RNA"/>
</dbReference>
<accession>A0A146KWH8</accession>
<dbReference type="PANTHER" id="PTHR46497">
    <property type="entry name" value="THIOREDOXIN DOMAIN-CONTAINING PROTEIN 11"/>
    <property type="match status" value="1"/>
</dbReference>
<dbReference type="InterPro" id="IPR013766">
    <property type="entry name" value="Thioredoxin_domain"/>
</dbReference>
<dbReference type="InterPro" id="IPR052792">
    <property type="entry name" value="Thioredoxin_dom-contain_11"/>
</dbReference>
<protein>
    <submittedName>
        <fullName evidence="4">Thioredoxin domain-containing protein 11</fullName>
    </submittedName>
</protein>
<reference evidence="4" key="1">
    <citation type="journal article" date="2016" name="Gigascience">
        <title>De novo construction of an expanded transcriptome assembly for the western tarnished plant bug, Lygus hesperus.</title>
        <authorList>
            <person name="Tassone E.E."/>
            <person name="Geib S.M."/>
            <person name="Hall B."/>
            <person name="Fabrick J.A."/>
            <person name="Brent C.S."/>
            <person name="Hull J.J."/>
        </authorList>
    </citation>
    <scope>NUCLEOTIDE SEQUENCE</scope>
</reference>
<feature type="domain" description="Thioredoxin" evidence="2">
    <location>
        <begin position="574"/>
        <end position="657"/>
    </location>
</feature>
<evidence type="ECO:0000313" key="3">
    <source>
        <dbReference type="EMBL" id="JAP98867.1"/>
    </source>
</evidence>
<keyword evidence="1" id="KW-0812">Transmembrane</keyword>
<dbReference type="EMBL" id="GDHC01019761">
    <property type="protein sequence ID" value="JAP98867.1"/>
    <property type="molecule type" value="Transcribed_RNA"/>
</dbReference>
<dbReference type="PANTHER" id="PTHR46497:SF1">
    <property type="entry name" value="THIOREDOXIN DOMAIN-CONTAINING PROTEIN 11"/>
    <property type="match status" value="1"/>
</dbReference>
<sequence length="792" mass="90769">MKLSVVAESLCNDDVIPSKKEPAKTTTMFIVFRELCFIFAVFFTAYATFINTQPKVQRGAPPSPFFLHSSIRDFYQGDLTQLMQEITHQHYAFVMYYAPWDADSQDAKDDFIEASLFYGDKVYFAGVNCWEPSSECRLTFKEVISPFPQLVAYVGPGKAVEYKGPHTADHLIKFLHSVLHPVVRVNSAPELWDLRTIHDAVLVGHLNFHGVISGLGYHILYDTALRLASRDHERHIAVGVFTHLGVNRLLGLDEKPTIVLYLWNQRMEYQGKADVDSLIKWVMAQVEKGLPELNSNTLLPHMKGGAVMVMFTPRHPLASIIPYYHLLRRIAMNFNFCRNGTRTHLEDDFFSYVLQYKSLYPSGYERGIINAEGLLRQKCKVRRKMRQTVTHPCNSPTISKWDNMTCFSGSQQGFCRTPSYTLKIMEFSPLSVNEYSSDAERVREAHLDEKCALLERSPLPIAPKDSPYIGRIPTSCETNKTFSFIALDSSSYTHLANGLGLQLPKMKHRTSVVIFDNEEVLKLNTTEVTEKSVADLLRRYLAGERQRPLRSATDTINFHNSIKDKQEGEVVDLTELNTHTFDSFALNQSQNVVVMYHSPYCSFCLTLSNLFLSLAYFLRQVRSLSFARIDGELNDLPWQYTVPTYPSVIFFPAHRKSESRIFPHKLPLNMHSLASFIISNLRNYERMSVMLALCSRWGQNPMATSEGEMCLKDIRMVSIDGISDMLREYRSYLLRIQLCASCPSESYLNLRLKSIFRVLEYLKTAHLHLYSVTNISYSVSYLENMKSRIITH</sequence>
<organism evidence="4">
    <name type="scientific">Lygus hesperus</name>
    <name type="common">Western plant bug</name>
    <dbReference type="NCBI Taxonomy" id="30085"/>
    <lineage>
        <taxon>Eukaryota</taxon>
        <taxon>Metazoa</taxon>
        <taxon>Ecdysozoa</taxon>
        <taxon>Arthropoda</taxon>
        <taxon>Hexapoda</taxon>
        <taxon>Insecta</taxon>
        <taxon>Pterygota</taxon>
        <taxon>Neoptera</taxon>
        <taxon>Paraneoptera</taxon>
        <taxon>Hemiptera</taxon>
        <taxon>Heteroptera</taxon>
        <taxon>Panheteroptera</taxon>
        <taxon>Cimicomorpha</taxon>
        <taxon>Miridae</taxon>
        <taxon>Mirini</taxon>
        <taxon>Lygus</taxon>
    </lineage>
</organism>
<keyword evidence="1" id="KW-1133">Transmembrane helix</keyword>
<dbReference type="AlphaFoldDB" id="A0A146KWH8"/>
<dbReference type="Pfam" id="PF00085">
    <property type="entry name" value="Thioredoxin"/>
    <property type="match status" value="1"/>
</dbReference>
<evidence type="ECO:0000313" key="4">
    <source>
        <dbReference type="EMBL" id="JAQ00833.1"/>
    </source>
</evidence>
<name>A0A146KWH8_LYGHE</name>
<evidence type="ECO:0000259" key="2">
    <source>
        <dbReference type="Pfam" id="PF00085"/>
    </source>
</evidence>
<proteinExistence type="predicted"/>
<keyword evidence="1" id="KW-0472">Membrane</keyword>
<dbReference type="InterPro" id="IPR036249">
    <property type="entry name" value="Thioredoxin-like_sf"/>
</dbReference>
<gene>
    <name evidence="4" type="primary">TXNDC11_0</name>
    <name evidence="3" type="synonym">TXNDC11_1</name>
    <name evidence="4" type="ORF">g.89820</name>
    <name evidence="3" type="ORF">g.89823</name>
</gene>
<dbReference type="SUPFAM" id="SSF52833">
    <property type="entry name" value="Thioredoxin-like"/>
    <property type="match status" value="2"/>
</dbReference>
<feature type="transmembrane region" description="Helical" evidence="1">
    <location>
        <begin position="28"/>
        <end position="49"/>
    </location>
</feature>